<keyword evidence="5 8" id="KW-1133">Transmembrane helix</keyword>
<evidence type="ECO:0000313" key="11">
    <source>
        <dbReference type="EMBL" id="MBM3275035.1"/>
    </source>
</evidence>
<keyword evidence="6 8" id="KW-0472">Membrane</keyword>
<keyword evidence="11" id="KW-0966">Cell projection</keyword>
<feature type="transmembrane region" description="Helical" evidence="8">
    <location>
        <begin position="152"/>
        <end position="172"/>
    </location>
</feature>
<keyword evidence="2" id="KW-1003">Cell membrane</keyword>
<evidence type="ECO:0000256" key="1">
    <source>
        <dbReference type="ARBA" id="ARBA00004651"/>
    </source>
</evidence>
<keyword evidence="11" id="KW-0969">Cilium</keyword>
<dbReference type="GO" id="GO:0071978">
    <property type="term" value="P:bacterial-type flagellum-dependent swarming motility"/>
    <property type="evidence" value="ECO:0007669"/>
    <property type="project" value="InterPro"/>
</dbReference>
<evidence type="ECO:0000259" key="10">
    <source>
        <dbReference type="Pfam" id="PF20560"/>
    </source>
</evidence>
<keyword evidence="7" id="KW-0653">Protein transport</keyword>
<evidence type="ECO:0000256" key="2">
    <source>
        <dbReference type="ARBA" id="ARBA00022475"/>
    </source>
</evidence>
<feature type="domain" description="Motility protein A N-terminal" evidence="10">
    <location>
        <begin position="7"/>
        <end position="76"/>
    </location>
</feature>
<organism evidence="11 12">
    <name type="scientific">Candidatus Tanganyikabacteria bacterium</name>
    <dbReference type="NCBI Taxonomy" id="2961651"/>
    <lineage>
        <taxon>Bacteria</taxon>
        <taxon>Bacillati</taxon>
        <taxon>Candidatus Sericytochromatia</taxon>
        <taxon>Candidatus Tanganyikabacteria</taxon>
    </lineage>
</organism>
<gene>
    <name evidence="11" type="ORF">FJZ00_07770</name>
</gene>
<proteinExistence type="inferred from homology"/>
<keyword evidence="7" id="KW-0813">Transport</keyword>
<dbReference type="EMBL" id="VGJX01000418">
    <property type="protein sequence ID" value="MBM3275035.1"/>
    <property type="molecule type" value="Genomic_DNA"/>
</dbReference>
<name>A0A937X635_9BACT</name>
<reference evidence="11 12" key="1">
    <citation type="submission" date="2019-03" db="EMBL/GenBank/DDBJ databases">
        <title>Lake Tanganyika Metagenome-Assembled Genomes (MAGs).</title>
        <authorList>
            <person name="Tran P."/>
        </authorList>
    </citation>
    <scope>NUCLEOTIDE SEQUENCE [LARGE SCALE GENOMIC DNA]</scope>
    <source>
        <strain evidence="11">K_DeepCast_65m_m2_236</strain>
    </source>
</reference>
<evidence type="ECO:0000313" key="12">
    <source>
        <dbReference type="Proteomes" id="UP000703893"/>
    </source>
</evidence>
<evidence type="ECO:0000256" key="5">
    <source>
        <dbReference type="ARBA" id="ARBA00022989"/>
    </source>
</evidence>
<dbReference type="GO" id="GO:0005886">
    <property type="term" value="C:plasma membrane"/>
    <property type="evidence" value="ECO:0007669"/>
    <property type="project" value="UniProtKB-SubCell"/>
</dbReference>
<evidence type="ECO:0000256" key="8">
    <source>
        <dbReference type="SAM" id="Phobius"/>
    </source>
</evidence>
<feature type="transmembrane region" description="Helical" evidence="8">
    <location>
        <begin position="29"/>
        <end position="51"/>
    </location>
</feature>
<dbReference type="GO" id="GO:0006935">
    <property type="term" value="P:chemotaxis"/>
    <property type="evidence" value="ECO:0007669"/>
    <property type="project" value="InterPro"/>
</dbReference>
<dbReference type="Pfam" id="PF20560">
    <property type="entry name" value="MotA_N"/>
    <property type="match status" value="1"/>
</dbReference>
<dbReference type="Pfam" id="PF01618">
    <property type="entry name" value="MotA_ExbB"/>
    <property type="match status" value="1"/>
</dbReference>
<comment type="similarity">
    <text evidence="7">Belongs to the exbB/tolQ family.</text>
</comment>
<keyword evidence="3 8" id="KW-0812">Transmembrane</keyword>
<dbReference type="Proteomes" id="UP000703893">
    <property type="component" value="Unassembled WGS sequence"/>
</dbReference>
<keyword evidence="11" id="KW-0282">Flagellum</keyword>
<evidence type="ECO:0000256" key="6">
    <source>
        <dbReference type="ARBA" id="ARBA00023136"/>
    </source>
</evidence>
<evidence type="ECO:0000256" key="3">
    <source>
        <dbReference type="ARBA" id="ARBA00022692"/>
    </source>
</evidence>
<evidence type="ECO:0000256" key="7">
    <source>
        <dbReference type="RuleBase" id="RU004057"/>
    </source>
</evidence>
<protein>
    <submittedName>
        <fullName evidence="11">Flagellar motor protein</fullName>
    </submittedName>
</protein>
<dbReference type="InterPro" id="IPR047055">
    <property type="entry name" value="MotA-like"/>
</dbReference>
<dbReference type="InterPro" id="IPR046786">
    <property type="entry name" value="MotA_N"/>
</dbReference>
<feature type="domain" description="MotA/TolQ/ExbB proton channel" evidence="9">
    <location>
        <begin position="104"/>
        <end position="218"/>
    </location>
</feature>
<feature type="transmembrane region" description="Helical" evidence="8">
    <location>
        <begin position="178"/>
        <end position="201"/>
    </location>
</feature>
<dbReference type="InterPro" id="IPR002898">
    <property type="entry name" value="MotA_ExbB_proton_chnl"/>
</dbReference>
<dbReference type="PANTHER" id="PTHR30433">
    <property type="entry name" value="CHEMOTAXIS PROTEIN MOTA"/>
    <property type="match status" value="1"/>
</dbReference>
<keyword evidence="4" id="KW-0283">Flagellar rotation</keyword>
<comment type="caution">
    <text evidence="11">The sequence shown here is derived from an EMBL/GenBank/DDBJ whole genome shotgun (WGS) entry which is preliminary data.</text>
</comment>
<dbReference type="AlphaFoldDB" id="A0A937X635"/>
<sequence>MELSTPLGLVLGWASMLIAFQMEGGTIGALIQITAALIVFGGTFGAALTSIPMRDFLNIPKLVAMSFQKNTLEPHTLIPQLVRYAEKARKEGLLALEADVADAGDEFLQKGMQMVSDGIDLNTVREMLETELSFIASRHAAAFGIMEAMGGYAPTMGILGTVMGLISVLSNLDDPSTLGPAIALAFIATLYGVWTANLLWLPIGMKLKRKSEEEILVRELMLAGVLSIQAGDNPQIVEEKLKSYLSPTMRRQIARREE</sequence>
<dbReference type="GO" id="GO:0015031">
    <property type="term" value="P:protein transport"/>
    <property type="evidence" value="ECO:0007669"/>
    <property type="project" value="UniProtKB-KW"/>
</dbReference>
<accession>A0A937X635</accession>
<evidence type="ECO:0000256" key="4">
    <source>
        <dbReference type="ARBA" id="ARBA00022779"/>
    </source>
</evidence>
<comment type="subcellular location">
    <subcellularLocation>
        <location evidence="1">Cell membrane</location>
        <topology evidence="1">Multi-pass membrane protein</topology>
    </subcellularLocation>
    <subcellularLocation>
        <location evidence="7">Membrane</location>
        <topology evidence="7">Multi-pass membrane protein</topology>
    </subcellularLocation>
</comment>
<dbReference type="NCBIfam" id="NF006583">
    <property type="entry name" value="PRK09109.1"/>
    <property type="match status" value="1"/>
</dbReference>
<evidence type="ECO:0000259" key="9">
    <source>
        <dbReference type="Pfam" id="PF01618"/>
    </source>
</evidence>